<reference evidence="2" key="1">
    <citation type="journal article" date="2021" name="Evol. Appl.">
        <title>The genome of the Pyrenean desman and the effects of bottlenecks and inbreeding on the genomic landscape of an endangered species.</title>
        <authorList>
            <person name="Escoda L."/>
            <person name="Castresana J."/>
        </authorList>
    </citation>
    <scope>NUCLEOTIDE SEQUENCE</scope>
    <source>
        <strain evidence="2">IBE-C5619</strain>
    </source>
</reference>
<gene>
    <name evidence="2" type="ORF">J0S82_008432</name>
</gene>
<protein>
    <submittedName>
        <fullName evidence="2">L-lactate dehydrogenase A chain</fullName>
    </submittedName>
</protein>
<dbReference type="AlphaFoldDB" id="A0A8J5ZTQ4"/>
<keyword evidence="3" id="KW-1185">Reference proteome</keyword>
<organism evidence="2 3">
    <name type="scientific">Galemys pyrenaicus</name>
    <name type="common">Iberian desman</name>
    <name type="synonym">Pyrenean desman</name>
    <dbReference type="NCBI Taxonomy" id="202257"/>
    <lineage>
        <taxon>Eukaryota</taxon>
        <taxon>Metazoa</taxon>
        <taxon>Chordata</taxon>
        <taxon>Craniata</taxon>
        <taxon>Vertebrata</taxon>
        <taxon>Euteleostomi</taxon>
        <taxon>Mammalia</taxon>
        <taxon>Eutheria</taxon>
        <taxon>Laurasiatheria</taxon>
        <taxon>Eulipotyphla</taxon>
        <taxon>Talpidae</taxon>
        <taxon>Galemys</taxon>
    </lineage>
</organism>
<dbReference type="Pfam" id="PF02866">
    <property type="entry name" value="Ldh_1_C"/>
    <property type="match status" value="1"/>
</dbReference>
<dbReference type="Gene3D" id="3.90.110.10">
    <property type="entry name" value="Lactate dehydrogenase/glycoside hydrolase, family 4, C-terminal"/>
    <property type="match status" value="1"/>
</dbReference>
<name>A0A8J5ZTQ4_GALPY</name>
<feature type="domain" description="Lactate/malate dehydrogenase C-terminal" evidence="1">
    <location>
        <begin position="128"/>
        <end position="206"/>
    </location>
</feature>
<dbReference type="GO" id="GO:0006089">
    <property type="term" value="P:lactate metabolic process"/>
    <property type="evidence" value="ECO:0007669"/>
    <property type="project" value="TreeGrafter"/>
</dbReference>
<dbReference type="InterPro" id="IPR015955">
    <property type="entry name" value="Lactate_DH/Glyco_Ohase_4_C"/>
</dbReference>
<dbReference type="PANTHER" id="PTHR43128:SF10">
    <property type="entry name" value="L-LACTATE DEHYDROGENASE A CHAIN"/>
    <property type="match status" value="1"/>
</dbReference>
<evidence type="ECO:0000259" key="1">
    <source>
        <dbReference type="Pfam" id="PF02866"/>
    </source>
</evidence>
<dbReference type="OrthoDB" id="5405561at2759"/>
<dbReference type="SUPFAM" id="SSF56327">
    <property type="entry name" value="LDH C-terminal domain-like"/>
    <property type="match status" value="1"/>
</dbReference>
<dbReference type="EMBL" id="JAGFMF010012281">
    <property type="protein sequence ID" value="KAG8504910.1"/>
    <property type="molecule type" value="Genomic_DNA"/>
</dbReference>
<dbReference type="SUPFAM" id="SSF51735">
    <property type="entry name" value="NAD(P)-binding Rossmann-fold domains"/>
    <property type="match status" value="1"/>
</dbReference>
<dbReference type="GO" id="GO:0004459">
    <property type="term" value="F:L-lactate dehydrogenase (NAD+) activity"/>
    <property type="evidence" value="ECO:0007669"/>
    <property type="project" value="TreeGrafter"/>
</dbReference>
<evidence type="ECO:0000313" key="2">
    <source>
        <dbReference type="EMBL" id="KAG8504910.1"/>
    </source>
</evidence>
<accession>A0A8J5ZTQ4</accession>
<dbReference type="InterPro" id="IPR036291">
    <property type="entry name" value="NAD(P)-bd_dom_sf"/>
</dbReference>
<dbReference type="Proteomes" id="UP000700334">
    <property type="component" value="Unassembled WGS sequence"/>
</dbReference>
<comment type="caution">
    <text evidence="2">The sequence shown here is derived from an EMBL/GenBank/DDBJ whole genome shotgun (WGS) entry which is preliminary data.</text>
</comment>
<dbReference type="InterPro" id="IPR022383">
    <property type="entry name" value="Lactate/malate_DH_C"/>
</dbReference>
<feature type="non-terminal residue" evidence="2">
    <location>
        <position position="1"/>
    </location>
</feature>
<feature type="non-terminal residue" evidence="2">
    <location>
        <position position="207"/>
    </location>
</feature>
<evidence type="ECO:0000313" key="3">
    <source>
        <dbReference type="Proteomes" id="UP000700334"/>
    </source>
</evidence>
<sequence>EEHAPENKITVVGVGAVNMAYATSILMNLADKQGRDAGSPTRQSFLWNTKNCLWQRLHVIKWEKVIFIWSNILNNFKFITPNVKYRPKYKLLAVSSSVDILIYMAWKIILLPNGKKAGISPFKLSWVFREHGDSSVPAWGGVNIAGISLRNLHPDLGTDADKEEVHKQVADSAYEVITVKGHWTESPPPATGLSVADLIENIMKNLR</sequence>
<dbReference type="PANTHER" id="PTHR43128">
    <property type="entry name" value="L-2-HYDROXYCARBOXYLATE DEHYDROGENASE (NAD(P)(+))"/>
    <property type="match status" value="1"/>
</dbReference>
<proteinExistence type="predicted"/>